<sequence>MTRIEAVRRTILLDLTPWQRLSGIAVAIAVPATLRWALGQAGEAVPFAPFFPFVLLAAVFMGWRAALVVAITTTLLVEWVFHGGSPSLLDPHRLTLALLIALANLALIAVGDTLRRTVRQLDALAREQDIVAREMYHRVQNALGVVQALIRVSHAGDDTERFRQDLLARVQALANANRLLDSPPGNTNGAPRRSVTEARQPADGAGLSLAQLVRTAIAPFHKDDAFHIAGPPFLIAREPAYHLLLVLHELCTNALKHGALSDPRGRVSIGWSADGVLLWRENGGPPVLPPSRQGLGTRMFARQQHWTLERDFAPSGLTCRIALRAPATVRR</sequence>
<evidence type="ECO:0000256" key="5">
    <source>
        <dbReference type="ARBA" id="ARBA00022741"/>
    </source>
</evidence>
<evidence type="ECO:0000313" key="11">
    <source>
        <dbReference type="EMBL" id="MDR6511391.1"/>
    </source>
</evidence>
<evidence type="ECO:0000256" key="8">
    <source>
        <dbReference type="SAM" id="MobiDB-lite"/>
    </source>
</evidence>
<evidence type="ECO:0000256" key="6">
    <source>
        <dbReference type="ARBA" id="ARBA00022777"/>
    </source>
</evidence>
<feature type="region of interest" description="Disordered" evidence="8">
    <location>
        <begin position="178"/>
        <end position="202"/>
    </location>
</feature>
<evidence type="ECO:0000256" key="1">
    <source>
        <dbReference type="ARBA" id="ARBA00000085"/>
    </source>
</evidence>
<keyword evidence="4" id="KW-0808">Transferase</keyword>
<dbReference type="Proteomes" id="UP001184150">
    <property type="component" value="Unassembled WGS sequence"/>
</dbReference>
<evidence type="ECO:0000256" key="2">
    <source>
        <dbReference type="ARBA" id="ARBA00012438"/>
    </source>
</evidence>
<dbReference type="RefSeq" id="WP_309805271.1">
    <property type="nucleotide sequence ID" value="NZ_JAVDRD010000005.1"/>
</dbReference>
<dbReference type="PANTHER" id="PTHR41523:SF7">
    <property type="entry name" value="HISTIDINE KINASE"/>
    <property type="match status" value="1"/>
</dbReference>
<evidence type="ECO:0000259" key="10">
    <source>
        <dbReference type="SMART" id="SM00911"/>
    </source>
</evidence>
<protein>
    <recommendedName>
        <fullName evidence="2">histidine kinase</fullName>
        <ecNumber evidence="2">2.7.13.3</ecNumber>
    </recommendedName>
</protein>
<feature type="transmembrane region" description="Helical" evidence="9">
    <location>
        <begin position="93"/>
        <end position="111"/>
    </location>
</feature>
<dbReference type="SUPFAM" id="SSF55874">
    <property type="entry name" value="ATPase domain of HSP90 chaperone/DNA topoisomerase II/histidine kinase"/>
    <property type="match status" value="1"/>
</dbReference>
<evidence type="ECO:0000313" key="12">
    <source>
        <dbReference type="Proteomes" id="UP001184150"/>
    </source>
</evidence>
<gene>
    <name evidence="11" type="ORF">J2792_002263</name>
</gene>
<keyword evidence="9" id="KW-0812">Transmembrane</keyword>
<keyword evidence="5" id="KW-0547">Nucleotide-binding</keyword>
<dbReference type="InterPro" id="IPR036890">
    <property type="entry name" value="HATPase_C_sf"/>
</dbReference>
<dbReference type="EC" id="2.7.13.3" evidence="2"/>
<proteinExistence type="predicted"/>
<keyword evidence="12" id="KW-1185">Reference proteome</keyword>
<organism evidence="11 12">
    <name type="scientific">Novosphingobium capsulatum</name>
    <dbReference type="NCBI Taxonomy" id="13688"/>
    <lineage>
        <taxon>Bacteria</taxon>
        <taxon>Pseudomonadati</taxon>
        <taxon>Pseudomonadota</taxon>
        <taxon>Alphaproteobacteria</taxon>
        <taxon>Sphingomonadales</taxon>
        <taxon>Sphingomonadaceae</taxon>
        <taxon>Novosphingobium</taxon>
    </lineage>
</organism>
<comment type="caution">
    <text evidence="11">The sequence shown here is derived from an EMBL/GenBank/DDBJ whole genome shotgun (WGS) entry which is preliminary data.</text>
</comment>
<feature type="transmembrane region" description="Helical" evidence="9">
    <location>
        <begin position="50"/>
        <end position="81"/>
    </location>
</feature>
<keyword evidence="9" id="KW-1133">Transmembrane helix</keyword>
<dbReference type="GO" id="GO:0016301">
    <property type="term" value="F:kinase activity"/>
    <property type="evidence" value="ECO:0007669"/>
    <property type="project" value="UniProtKB-KW"/>
</dbReference>
<comment type="catalytic activity">
    <reaction evidence="1">
        <text>ATP + protein L-histidine = ADP + protein N-phospho-L-histidine.</text>
        <dbReference type="EC" id="2.7.13.3"/>
    </reaction>
</comment>
<dbReference type="SMART" id="SM00911">
    <property type="entry name" value="HWE_HK"/>
    <property type="match status" value="1"/>
</dbReference>
<evidence type="ECO:0000256" key="9">
    <source>
        <dbReference type="SAM" id="Phobius"/>
    </source>
</evidence>
<dbReference type="InterPro" id="IPR011102">
    <property type="entry name" value="Sig_transdc_His_kinase_HWE"/>
</dbReference>
<keyword evidence="9" id="KW-0472">Membrane</keyword>
<keyword evidence="7" id="KW-0067">ATP-binding</keyword>
<keyword evidence="3" id="KW-0597">Phosphoprotein</keyword>
<dbReference type="PANTHER" id="PTHR41523">
    <property type="entry name" value="TWO-COMPONENT SYSTEM SENSOR PROTEIN"/>
    <property type="match status" value="1"/>
</dbReference>
<dbReference type="Pfam" id="PF07536">
    <property type="entry name" value="HWE_HK"/>
    <property type="match status" value="1"/>
</dbReference>
<dbReference type="Gene3D" id="3.30.565.10">
    <property type="entry name" value="Histidine kinase-like ATPase, C-terminal domain"/>
    <property type="match status" value="1"/>
</dbReference>
<reference evidence="11 12" key="1">
    <citation type="submission" date="2023-07" db="EMBL/GenBank/DDBJ databases">
        <title>Sorghum-associated microbial communities from plants grown in Nebraska, USA.</title>
        <authorList>
            <person name="Schachtman D."/>
        </authorList>
    </citation>
    <scope>NUCLEOTIDE SEQUENCE [LARGE SCALE GENOMIC DNA]</scope>
    <source>
        <strain evidence="11 12">DS1027</strain>
    </source>
</reference>
<accession>A0ABU1MM36</accession>
<feature type="domain" description="Signal transduction histidine kinase HWE region" evidence="10">
    <location>
        <begin position="134"/>
        <end position="232"/>
    </location>
</feature>
<evidence type="ECO:0000256" key="4">
    <source>
        <dbReference type="ARBA" id="ARBA00022679"/>
    </source>
</evidence>
<name>A0ABU1MM36_9SPHN</name>
<evidence type="ECO:0000256" key="3">
    <source>
        <dbReference type="ARBA" id="ARBA00022553"/>
    </source>
</evidence>
<evidence type="ECO:0000256" key="7">
    <source>
        <dbReference type="ARBA" id="ARBA00022840"/>
    </source>
</evidence>
<dbReference type="EMBL" id="JAVDRD010000005">
    <property type="protein sequence ID" value="MDR6511391.1"/>
    <property type="molecule type" value="Genomic_DNA"/>
</dbReference>
<keyword evidence="6 11" id="KW-0418">Kinase</keyword>
<feature type="transmembrane region" description="Helical" evidence="9">
    <location>
        <begin position="21"/>
        <end position="38"/>
    </location>
</feature>